<dbReference type="SUPFAM" id="SSF51735">
    <property type="entry name" value="NAD(P)-binding Rossmann-fold domains"/>
    <property type="match status" value="1"/>
</dbReference>
<keyword evidence="6" id="KW-1185">Reference proteome</keyword>
<reference evidence="5" key="1">
    <citation type="journal article" date="2014" name="Int. J. Syst. Evol. Microbiol.">
        <title>Complete genome sequence of Corynebacterium casei LMG S-19264T (=DSM 44701T), isolated from a smear-ripened cheese.</title>
        <authorList>
            <consortium name="US DOE Joint Genome Institute (JGI-PGF)"/>
            <person name="Walter F."/>
            <person name="Albersmeier A."/>
            <person name="Kalinowski J."/>
            <person name="Ruckert C."/>
        </authorList>
    </citation>
    <scope>NUCLEOTIDE SEQUENCE</scope>
    <source>
        <strain evidence="5">CGMCC 1.15343</strain>
    </source>
</reference>
<dbReference type="Gene3D" id="3.40.50.10860">
    <property type="entry name" value="Leucine Dehydrogenase, chain A, domain 1"/>
    <property type="match status" value="1"/>
</dbReference>
<proteinExistence type="predicted"/>
<dbReference type="InterPro" id="IPR046346">
    <property type="entry name" value="Aminoacid_DH-like_N_sf"/>
</dbReference>
<dbReference type="GO" id="GO:0019632">
    <property type="term" value="P:shikimate metabolic process"/>
    <property type="evidence" value="ECO:0007669"/>
    <property type="project" value="TreeGrafter"/>
</dbReference>
<dbReference type="GO" id="GO:0009073">
    <property type="term" value="P:aromatic amino acid family biosynthetic process"/>
    <property type="evidence" value="ECO:0007669"/>
    <property type="project" value="UniProtKB-KW"/>
</dbReference>
<name>A0A916U4S9_9SPHI</name>
<evidence type="ECO:0000313" key="5">
    <source>
        <dbReference type="EMBL" id="GGC57551.1"/>
    </source>
</evidence>
<gene>
    <name evidence="5" type="ORF">GCM10011387_08970</name>
</gene>
<organism evidence="5 6">
    <name type="scientific">Pedobacter quisquiliarum</name>
    <dbReference type="NCBI Taxonomy" id="1834438"/>
    <lineage>
        <taxon>Bacteria</taxon>
        <taxon>Pseudomonadati</taxon>
        <taxon>Bacteroidota</taxon>
        <taxon>Sphingobacteriia</taxon>
        <taxon>Sphingobacteriales</taxon>
        <taxon>Sphingobacteriaceae</taxon>
        <taxon>Pedobacter</taxon>
    </lineage>
</organism>
<sequence>MLHSLKLKRMKLFGLIGFPLTHSFSKQYFSGKFEREGIADSAYELYPIERISLLEALLADQPQLKGLNVTIPYKLAVLDYVDELDAAAAYIGAVNTLQITYPNGKRLVKGYNTDAYGFENSLKPLLEPHHQEALIFGDGGAAKAVKFVLEQLNIGYTSVVRKPQEGCLTYDELDESWLKKATILINTTPLGTFPNVAACPDIPYQYITAQHLAYDLVYNPEETEFLKRAAAKGAKTKNGLDMLHLQAERAWAIWTA</sequence>
<comment type="pathway">
    <text evidence="1">Metabolic intermediate biosynthesis; chorismate biosynthesis; chorismate from D-erythrose 4-phosphate and phosphoenolpyruvate: step 4/7.</text>
</comment>
<dbReference type="Gene3D" id="3.40.50.720">
    <property type="entry name" value="NAD(P)-binding Rossmann-like Domain"/>
    <property type="match status" value="1"/>
</dbReference>
<reference evidence="5" key="2">
    <citation type="submission" date="2020-09" db="EMBL/GenBank/DDBJ databases">
        <authorList>
            <person name="Sun Q."/>
            <person name="Zhou Y."/>
        </authorList>
    </citation>
    <scope>NUCLEOTIDE SEQUENCE</scope>
    <source>
        <strain evidence="5">CGMCC 1.15343</strain>
    </source>
</reference>
<protein>
    <submittedName>
        <fullName evidence="5">Shikimate 5-dehydrogenase</fullName>
    </submittedName>
</protein>
<evidence type="ECO:0000259" key="4">
    <source>
        <dbReference type="Pfam" id="PF08501"/>
    </source>
</evidence>
<comment type="caution">
    <text evidence="5">The sequence shown here is derived from an EMBL/GenBank/DDBJ whole genome shotgun (WGS) entry which is preliminary data.</text>
</comment>
<dbReference type="GO" id="GO:0004764">
    <property type="term" value="F:shikimate 3-dehydrogenase (NADP+) activity"/>
    <property type="evidence" value="ECO:0007669"/>
    <property type="project" value="InterPro"/>
</dbReference>
<feature type="domain" description="Shikimate dehydrogenase substrate binding N-terminal" evidence="4">
    <location>
        <begin position="15"/>
        <end position="97"/>
    </location>
</feature>
<dbReference type="SUPFAM" id="SSF53223">
    <property type="entry name" value="Aminoacid dehydrogenase-like, N-terminal domain"/>
    <property type="match status" value="1"/>
</dbReference>
<dbReference type="EMBL" id="BMIL01000002">
    <property type="protein sequence ID" value="GGC57551.1"/>
    <property type="molecule type" value="Genomic_DNA"/>
</dbReference>
<dbReference type="PANTHER" id="PTHR21089">
    <property type="entry name" value="SHIKIMATE DEHYDROGENASE"/>
    <property type="match status" value="1"/>
</dbReference>
<evidence type="ECO:0000256" key="3">
    <source>
        <dbReference type="ARBA" id="ARBA00023141"/>
    </source>
</evidence>
<dbReference type="PANTHER" id="PTHR21089:SF1">
    <property type="entry name" value="BIFUNCTIONAL 3-DEHYDROQUINATE DEHYDRATASE_SHIKIMATE DEHYDROGENASE, CHLOROPLASTIC"/>
    <property type="match status" value="1"/>
</dbReference>
<keyword evidence="3" id="KW-0057">Aromatic amino acid biosynthesis</keyword>
<dbReference type="InterPro" id="IPR022893">
    <property type="entry name" value="Shikimate_DH_fam"/>
</dbReference>
<keyword evidence="2" id="KW-0560">Oxidoreductase</keyword>
<dbReference type="Proteomes" id="UP000651668">
    <property type="component" value="Unassembled WGS sequence"/>
</dbReference>
<keyword evidence="3" id="KW-0028">Amino-acid biosynthesis</keyword>
<evidence type="ECO:0000313" key="6">
    <source>
        <dbReference type="Proteomes" id="UP000651668"/>
    </source>
</evidence>
<evidence type="ECO:0000256" key="1">
    <source>
        <dbReference type="ARBA" id="ARBA00004871"/>
    </source>
</evidence>
<dbReference type="GO" id="GO:0005829">
    <property type="term" value="C:cytosol"/>
    <property type="evidence" value="ECO:0007669"/>
    <property type="project" value="TreeGrafter"/>
</dbReference>
<dbReference type="GO" id="GO:0050661">
    <property type="term" value="F:NADP binding"/>
    <property type="evidence" value="ECO:0007669"/>
    <property type="project" value="TreeGrafter"/>
</dbReference>
<dbReference type="CDD" id="cd01065">
    <property type="entry name" value="NAD_bind_Shikimate_DH"/>
    <property type="match status" value="1"/>
</dbReference>
<evidence type="ECO:0000256" key="2">
    <source>
        <dbReference type="ARBA" id="ARBA00023002"/>
    </source>
</evidence>
<accession>A0A916U4S9</accession>
<dbReference type="Pfam" id="PF08501">
    <property type="entry name" value="Shikimate_dh_N"/>
    <property type="match status" value="1"/>
</dbReference>
<dbReference type="GO" id="GO:0009423">
    <property type="term" value="P:chorismate biosynthetic process"/>
    <property type="evidence" value="ECO:0007669"/>
    <property type="project" value="TreeGrafter"/>
</dbReference>
<dbReference type="AlphaFoldDB" id="A0A916U4S9"/>
<dbReference type="InterPro" id="IPR036291">
    <property type="entry name" value="NAD(P)-bd_dom_sf"/>
</dbReference>
<dbReference type="InterPro" id="IPR013708">
    <property type="entry name" value="Shikimate_DH-bd_N"/>
</dbReference>